<proteinExistence type="inferred from homology"/>
<dbReference type="InterPro" id="IPR017441">
    <property type="entry name" value="Protein_kinase_ATP_BS"/>
</dbReference>
<dbReference type="OrthoDB" id="6111975at2"/>
<dbReference type="Proteomes" id="UP000326354">
    <property type="component" value="Chromosome"/>
</dbReference>
<keyword evidence="4 7" id="KW-0547">Nucleotide-binding</keyword>
<evidence type="ECO:0000256" key="7">
    <source>
        <dbReference type="PROSITE-ProRule" id="PRU10141"/>
    </source>
</evidence>
<dbReference type="SMART" id="SM00220">
    <property type="entry name" value="S_TKc"/>
    <property type="match status" value="1"/>
</dbReference>
<evidence type="ECO:0000259" key="8">
    <source>
        <dbReference type="PROSITE" id="PS50011"/>
    </source>
</evidence>
<dbReference type="EC" id="2.7.11.1" evidence="2"/>
<dbReference type="InterPro" id="IPR050660">
    <property type="entry name" value="NEK_Ser/Thr_kinase"/>
</dbReference>
<keyword evidence="5 9" id="KW-0418">Kinase</keyword>
<evidence type="ECO:0000256" key="1">
    <source>
        <dbReference type="ARBA" id="ARBA00010886"/>
    </source>
</evidence>
<feature type="domain" description="Protein kinase" evidence="8">
    <location>
        <begin position="45"/>
        <end position="301"/>
    </location>
</feature>
<dbReference type="CDD" id="cd14014">
    <property type="entry name" value="STKc_PknB_like"/>
    <property type="match status" value="1"/>
</dbReference>
<keyword evidence="6 7" id="KW-0067">ATP-binding</keyword>
<evidence type="ECO:0000313" key="10">
    <source>
        <dbReference type="Proteomes" id="UP000326354"/>
    </source>
</evidence>
<dbReference type="InterPro" id="IPR011009">
    <property type="entry name" value="Kinase-like_dom_sf"/>
</dbReference>
<evidence type="ECO:0000256" key="2">
    <source>
        <dbReference type="ARBA" id="ARBA00012513"/>
    </source>
</evidence>
<accession>A0A5S9F1X8</accession>
<keyword evidence="10" id="KW-1185">Reference proteome</keyword>
<name>A0A5S9F1X8_UABAM</name>
<protein>
    <recommendedName>
        <fullName evidence="2">non-specific serine/threonine protein kinase</fullName>
        <ecNumber evidence="2">2.7.11.1</ecNumber>
    </recommendedName>
</protein>
<keyword evidence="3" id="KW-0808">Transferase</keyword>
<dbReference type="GO" id="GO:0004674">
    <property type="term" value="F:protein serine/threonine kinase activity"/>
    <property type="evidence" value="ECO:0007669"/>
    <property type="project" value="UniProtKB-EC"/>
</dbReference>
<evidence type="ECO:0000256" key="5">
    <source>
        <dbReference type="ARBA" id="ARBA00022777"/>
    </source>
</evidence>
<organism evidence="9 10">
    <name type="scientific">Uabimicrobium amorphum</name>
    <dbReference type="NCBI Taxonomy" id="2596890"/>
    <lineage>
        <taxon>Bacteria</taxon>
        <taxon>Pseudomonadati</taxon>
        <taxon>Planctomycetota</taxon>
        <taxon>Candidatus Uabimicrobiia</taxon>
        <taxon>Candidatus Uabimicrobiales</taxon>
        <taxon>Candidatus Uabimicrobiaceae</taxon>
        <taxon>Candidatus Uabimicrobium</taxon>
    </lineage>
</organism>
<evidence type="ECO:0000256" key="3">
    <source>
        <dbReference type="ARBA" id="ARBA00022679"/>
    </source>
</evidence>
<dbReference type="PANTHER" id="PTHR43671">
    <property type="entry name" value="SERINE/THREONINE-PROTEIN KINASE NEK"/>
    <property type="match status" value="1"/>
</dbReference>
<dbReference type="PROSITE" id="PS50011">
    <property type="entry name" value="PROTEIN_KINASE_DOM"/>
    <property type="match status" value="1"/>
</dbReference>
<dbReference type="Pfam" id="PF00069">
    <property type="entry name" value="Pkinase"/>
    <property type="match status" value="1"/>
</dbReference>
<dbReference type="AlphaFoldDB" id="A0A5S9F1X8"/>
<sequence>MPLQVHQQQCRCGCETETEIDSDAKFVRIKCRRCGQILFFRINEYRVIGHLGKGGMGSVYQVKNSNQEMFAMKVIENPNQRILDHFMRECMIQSQLQHQNIVKSHSQGRYGSIYYIVMEYLDGQSLDLLLKKYRAFPIKDAVRITLSVLSGLNYAHNQFDLVHRDIKPGNIFLTKSNQVKILDLGLAKTVGVSYGLTGEGAIKGSPSYMPHEQFLEAKSVDIRADIYAIGATFYHLLAGIKPFGGLNITQTVIAKSQGKCAPLQDIKGNLPREIVAVVEKAMALSPDERYQNPQEMLNELLEIYNNLQ</sequence>
<dbReference type="RefSeq" id="WP_151966773.1">
    <property type="nucleotide sequence ID" value="NZ_AP019860.1"/>
</dbReference>
<dbReference type="PROSITE" id="PS00107">
    <property type="entry name" value="PROTEIN_KINASE_ATP"/>
    <property type="match status" value="1"/>
</dbReference>
<comment type="similarity">
    <text evidence="1">Belongs to the protein kinase superfamily. NEK Ser/Thr protein kinase family. NIMA subfamily.</text>
</comment>
<dbReference type="GO" id="GO:0005524">
    <property type="term" value="F:ATP binding"/>
    <property type="evidence" value="ECO:0007669"/>
    <property type="project" value="UniProtKB-UniRule"/>
</dbReference>
<dbReference type="InterPro" id="IPR000719">
    <property type="entry name" value="Prot_kinase_dom"/>
</dbReference>
<dbReference type="PANTHER" id="PTHR43671:SF13">
    <property type="entry name" value="SERINE_THREONINE-PROTEIN KINASE NEK2"/>
    <property type="match status" value="1"/>
</dbReference>
<dbReference type="PROSITE" id="PS00108">
    <property type="entry name" value="PROTEIN_KINASE_ST"/>
    <property type="match status" value="1"/>
</dbReference>
<dbReference type="KEGG" id="uam:UABAM_00876"/>
<evidence type="ECO:0000256" key="6">
    <source>
        <dbReference type="ARBA" id="ARBA00022840"/>
    </source>
</evidence>
<gene>
    <name evidence="9" type="ORF">UABAM_00876</name>
</gene>
<dbReference type="Gene3D" id="1.10.510.10">
    <property type="entry name" value="Transferase(Phosphotransferase) domain 1"/>
    <property type="match status" value="1"/>
</dbReference>
<reference evidence="9 10" key="1">
    <citation type="submission" date="2019-08" db="EMBL/GenBank/DDBJ databases">
        <title>Complete genome sequence of Candidatus Uab amorphum.</title>
        <authorList>
            <person name="Shiratori T."/>
            <person name="Suzuki S."/>
            <person name="Kakizawa Y."/>
            <person name="Ishida K."/>
        </authorList>
    </citation>
    <scope>NUCLEOTIDE SEQUENCE [LARGE SCALE GENOMIC DNA]</scope>
    <source>
        <strain evidence="9 10">SRT547</strain>
    </source>
</reference>
<feature type="binding site" evidence="7">
    <location>
        <position position="73"/>
    </location>
    <ligand>
        <name>ATP</name>
        <dbReference type="ChEBI" id="CHEBI:30616"/>
    </ligand>
</feature>
<dbReference type="InterPro" id="IPR008271">
    <property type="entry name" value="Ser/Thr_kinase_AS"/>
</dbReference>
<evidence type="ECO:0000313" key="9">
    <source>
        <dbReference type="EMBL" id="BBM82533.1"/>
    </source>
</evidence>
<dbReference type="EMBL" id="AP019860">
    <property type="protein sequence ID" value="BBM82533.1"/>
    <property type="molecule type" value="Genomic_DNA"/>
</dbReference>
<evidence type="ECO:0000256" key="4">
    <source>
        <dbReference type="ARBA" id="ARBA00022741"/>
    </source>
</evidence>
<dbReference type="SUPFAM" id="SSF56112">
    <property type="entry name" value="Protein kinase-like (PK-like)"/>
    <property type="match status" value="1"/>
</dbReference>